<name>A0A023WNP5_STUST</name>
<gene>
    <name evidence="2" type="ORF">UIB01_03490</name>
</gene>
<reference evidence="2 3" key="1">
    <citation type="submission" date="2014-03" db="EMBL/GenBank/DDBJ databases">
        <title>Complete genome sequence of Pseudomonas stutzeri 19SMN4.</title>
        <authorList>
            <person name="Brunet-Galmes I."/>
            <person name="Nogales B."/>
            <person name="Busquets A."/>
            <person name="Pena A."/>
            <person name="Gomila M."/>
            <person name="Garcia-Valdes E."/>
            <person name="Lalucat J."/>
            <person name="Bennasar A."/>
            <person name="Bosch R."/>
        </authorList>
    </citation>
    <scope>NUCLEOTIDE SEQUENCE [LARGE SCALE GENOMIC DNA]</scope>
    <source>
        <strain evidence="2 3">19SMN4</strain>
    </source>
</reference>
<feature type="chain" id="PRO_5001527166" description="Proteobacterial sortase system OmpA family protein" evidence="1">
    <location>
        <begin position="22"/>
        <end position="117"/>
    </location>
</feature>
<dbReference type="Proteomes" id="UP000025238">
    <property type="component" value="Chromosome"/>
</dbReference>
<proteinExistence type="predicted"/>
<dbReference type="AlphaFoldDB" id="A0A023WNP5"/>
<evidence type="ECO:0008006" key="4">
    <source>
        <dbReference type="Google" id="ProtNLM"/>
    </source>
</evidence>
<dbReference type="PATRIC" id="fig|316.97.peg.711"/>
<sequence>MKKATVLMAAAAILASGLASADEVLEVHEDRAVGGGFGGLSGFMLGAAAGGPVGALVGGGIGYLVGQGAHQAVGLEQTLYVVKREDGSVARIRTSDDRFLQGQHIERDGPQITAAAK</sequence>
<protein>
    <recommendedName>
        <fullName evidence="4">Proteobacterial sortase system OmpA family protein</fullName>
    </recommendedName>
</protein>
<keyword evidence="1" id="KW-0732">Signal</keyword>
<feature type="signal peptide" evidence="1">
    <location>
        <begin position="1"/>
        <end position="21"/>
    </location>
</feature>
<evidence type="ECO:0000256" key="1">
    <source>
        <dbReference type="SAM" id="SignalP"/>
    </source>
</evidence>
<organism evidence="2 3">
    <name type="scientific">Stutzerimonas stutzeri</name>
    <name type="common">Pseudomonas stutzeri</name>
    <dbReference type="NCBI Taxonomy" id="316"/>
    <lineage>
        <taxon>Bacteria</taxon>
        <taxon>Pseudomonadati</taxon>
        <taxon>Pseudomonadota</taxon>
        <taxon>Gammaproteobacteria</taxon>
        <taxon>Pseudomonadales</taxon>
        <taxon>Pseudomonadaceae</taxon>
        <taxon>Stutzerimonas</taxon>
    </lineage>
</organism>
<evidence type="ECO:0000313" key="2">
    <source>
        <dbReference type="EMBL" id="AHY41571.1"/>
    </source>
</evidence>
<accession>A0A023WNP5</accession>
<evidence type="ECO:0000313" key="3">
    <source>
        <dbReference type="Proteomes" id="UP000025238"/>
    </source>
</evidence>
<dbReference type="KEGG" id="pstu:UIB01_03490"/>
<dbReference type="EMBL" id="CP007509">
    <property type="protein sequence ID" value="AHY41571.1"/>
    <property type="molecule type" value="Genomic_DNA"/>
</dbReference>